<dbReference type="Pfam" id="PF20414">
    <property type="entry name" value="DUF6698"/>
    <property type="match status" value="1"/>
</dbReference>
<dbReference type="Proteomes" id="UP000053989">
    <property type="component" value="Unassembled WGS sequence"/>
</dbReference>
<dbReference type="STRING" id="1036808.A0A0C3DNU4"/>
<name>A0A0C3DNU4_9AGAM</name>
<accession>A0A0C3DNU4</accession>
<organism evidence="1 2">
    <name type="scientific">Scleroderma citrinum Foug A</name>
    <dbReference type="NCBI Taxonomy" id="1036808"/>
    <lineage>
        <taxon>Eukaryota</taxon>
        <taxon>Fungi</taxon>
        <taxon>Dikarya</taxon>
        <taxon>Basidiomycota</taxon>
        <taxon>Agaricomycotina</taxon>
        <taxon>Agaricomycetes</taxon>
        <taxon>Agaricomycetidae</taxon>
        <taxon>Boletales</taxon>
        <taxon>Sclerodermatineae</taxon>
        <taxon>Sclerodermataceae</taxon>
        <taxon>Scleroderma</taxon>
    </lineage>
</organism>
<reference evidence="1 2" key="1">
    <citation type="submission" date="2014-04" db="EMBL/GenBank/DDBJ databases">
        <authorList>
            <consortium name="DOE Joint Genome Institute"/>
            <person name="Kuo A."/>
            <person name="Kohler A."/>
            <person name="Nagy L.G."/>
            <person name="Floudas D."/>
            <person name="Copeland A."/>
            <person name="Barry K.W."/>
            <person name="Cichocki N."/>
            <person name="Veneault-Fourrey C."/>
            <person name="LaButti K."/>
            <person name="Lindquist E.A."/>
            <person name="Lipzen A."/>
            <person name="Lundell T."/>
            <person name="Morin E."/>
            <person name="Murat C."/>
            <person name="Sun H."/>
            <person name="Tunlid A."/>
            <person name="Henrissat B."/>
            <person name="Grigoriev I.V."/>
            <person name="Hibbett D.S."/>
            <person name="Martin F."/>
            <person name="Nordberg H.P."/>
            <person name="Cantor M.N."/>
            <person name="Hua S.X."/>
        </authorList>
    </citation>
    <scope>NUCLEOTIDE SEQUENCE [LARGE SCALE GENOMIC DNA]</scope>
    <source>
        <strain evidence="1 2">Foug A</strain>
    </source>
</reference>
<feature type="non-terminal residue" evidence="1">
    <location>
        <position position="1"/>
    </location>
</feature>
<dbReference type="InterPro" id="IPR046521">
    <property type="entry name" value="DUF6698"/>
</dbReference>
<evidence type="ECO:0000313" key="1">
    <source>
        <dbReference type="EMBL" id="KIM57894.1"/>
    </source>
</evidence>
<dbReference type="EMBL" id="KN822094">
    <property type="protein sequence ID" value="KIM57894.1"/>
    <property type="molecule type" value="Genomic_DNA"/>
</dbReference>
<protein>
    <submittedName>
        <fullName evidence="1">Uncharacterized protein</fullName>
    </submittedName>
</protein>
<dbReference type="InParanoid" id="A0A0C3DNU4"/>
<sequence>QVRFSLMSSPVFSCMDTVTNSEQFYNSLFELFKDLDEKQEVNELLVWWNRQIFPTYLTAQRPPMRNSTLVRIQERRARIKTTGNTLDANY</sequence>
<dbReference type="OrthoDB" id="2675119at2759"/>
<evidence type="ECO:0000313" key="2">
    <source>
        <dbReference type="Proteomes" id="UP000053989"/>
    </source>
</evidence>
<reference evidence="2" key="2">
    <citation type="submission" date="2015-01" db="EMBL/GenBank/DDBJ databases">
        <title>Evolutionary Origins and Diversification of the Mycorrhizal Mutualists.</title>
        <authorList>
            <consortium name="DOE Joint Genome Institute"/>
            <consortium name="Mycorrhizal Genomics Consortium"/>
            <person name="Kohler A."/>
            <person name="Kuo A."/>
            <person name="Nagy L.G."/>
            <person name="Floudas D."/>
            <person name="Copeland A."/>
            <person name="Barry K.W."/>
            <person name="Cichocki N."/>
            <person name="Veneault-Fourrey C."/>
            <person name="LaButti K."/>
            <person name="Lindquist E.A."/>
            <person name="Lipzen A."/>
            <person name="Lundell T."/>
            <person name="Morin E."/>
            <person name="Murat C."/>
            <person name="Riley R."/>
            <person name="Ohm R."/>
            <person name="Sun H."/>
            <person name="Tunlid A."/>
            <person name="Henrissat B."/>
            <person name="Grigoriev I.V."/>
            <person name="Hibbett D.S."/>
            <person name="Martin F."/>
        </authorList>
    </citation>
    <scope>NUCLEOTIDE SEQUENCE [LARGE SCALE GENOMIC DNA]</scope>
    <source>
        <strain evidence="2">Foug A</strain>
    </source>
</reference>
<proteinExistence type="predicted"/>
<gene>
    <name evidence="1" type="ORF">SCLCIDRAFT_129447</name>
</gene>
<dbReference type="AlphaFoldDB" id="A0A0C3DNU4"/>
<keyword evidence="2" id="KW-1185">Reference proteome</keyword>
<dbReference type="HOGENOM" id="CLU_035918_8_1_1"/>